<gene>
    <name evidence="9" type="primary">KNAG0D05030</name>
    <name evidence="9" type="ordered locus">KNAG_0D05030</name>
</gene>
<keyword evidence="5 6" id="KW-0472">Membrane</keyword>
<name>J7RYJ7_HUIN7</name>
<reference evidence="10" key="2">
    <citation type="submission" date="2012-08" db="EMBL/GenBank/DDBJ databases">
        <title>Genome sequence of Kazachstania naganishii.</title>
        <authorList>
            <person name="Gordon J.L."/>
            <person name="Armisen D."/>
            <person name="Proux-Wera E."/>
            <person name="OhEigeartaigh S.S."/>
            <person name="Byrne K.P."/>
            <person name="Wolfe K.H."/>
        </authorList>
    </citation>
    <scope>NUCLEOTIDE SEQUENCE [LARGE SCALE GENOMIC DNA]</scope>
    <source>
        <strain evidence="10">ATCC MYA-139 / BCRC 22969 / CBS 8797 / CCRC 22969 / KCTC 17520 / NBRC 10181 / NCYC 3082</strain>
    </source>
</reference>
<dbReference type="GO" id="GO:0006890">
    <property type="term" value="P:retrograde vesicle-mediated transport, Golgi to endoplasmic reticulum"/>
    <property type="evidence" value="ECO:0007669"/>
    <property type="project" value="TreeGrafter"/>
</dbReference>
<dbReference type="AlphaFoldDB" id="J7RYJ7"/>
<dbReference type="InterPro" id="IPR045888">
    <property type="entry name" value="Erv"/>
</dbReference>
<feature type="domain" description="Endoplasmic reticulum vesicle transporter N-terminal" evidence="8">
    <location>
        <begin position="10"/>
        <end position="97"/>
    </location>
</feature>
<comment type="function">
    <text evidence="6">Plays a role in transport between endoplasmic reticulum and Golgi.</text>
</comment>
<evidence type="ECO:0000256" key="5">
    <source>
        <dbReference type="ARBA" id="ARBA00023136"/>
    </source>
</evidence>
<comment type="subcellular location">
    <subcellularLocation>
        <location evidence="6">Endoplasmic reticulum membrane</location>
        <topology evidence="6">Multi-pass membrane protein</topology>
    </subcellularLocation>
    <subcellularLocation>
        <location evidence="6">Endoplasmic reticulum-Golgi intermediate compartment membrane</location>
        <topology evidence="6">Multi-pass membrane protein</topology>
    </subcellularLocation>
    <subcellularLocation>
        <location evidence="6">Golgi apparatus membrane</location>
        <topology evidence="6">Multi-pass membrane protein</topology>
    </subcellularLocation>
    <subcellularLocation>
        <location evidence="1">Membrane</location>
        <topology evidence="1">Multi-pass membrane protein</topology>
    </subcellularLocation>
</comment>
<dbReference type="GO" id="GO:0033116">
    <property type="term" value="C:endoplasmic reticulum-Golgi intermediate compartment membrane"/>
    <property type="evidence" value="ECO:0007669"/>
    <property type="project" value="UniProtKB-SubCell"/>
</dbReference>
<sequence length="422" mass="47092">MAVQRRNFVALDAFSKTEEEARVRTSGGGLISLLCVVSAVVLLWREWAQFRAVTTDPMLVIDRDHELPLKLTLDITFPAMPCALLGLDIMDESGNVQLDVLFDQFTKTRVDVNGNMVGGSASEPYKPNSLSGKRAGAKDLQMDADYCGSCYGSKNQENNAELPPEQRICCQTCDDVHDAYLEAGWAFFDGANIEQCESEGYVKRIQEQLHEGCNVKGTALLNRIQGNLHFAPGKPYQQLAAGMPGQGLGHYHDVSLYERNRHMNLNHVINEFRFGEDPQSEIVAQKIQRSAPLEDTVASLENPHYYIFNYYTNVVPTRYEFLGASKPLDTAQYSATYHDRPIMGGRDADHPTTLHGRGGTPGVYFNLEFSPLKIINRERRPQQWSTLLLNWITTIGGILAVGTVTDKVVYKAQRSIGAKKQL</sequence>
<evidence type="ECO:0000256" key="4">
    <source>
        <dbReference type="ARBA" id="ARBA00022989"/>
    </source>
</evidence>
<keyword evidence="6" id="KW-0931">ER-Golgi transport</keyword>
<dbReference type="GO" id="GO:0030134">
    <property type="term" value="C:COPII-coated ER to Golgi transport vesicle"/>
    <property type="evidence" value="ECO:0007669"/>
    <property type="project" value="TreeGrafter"/>
</dbReference>
<keyword evidence="6" id="KW-0813">Transport</keyword>
<organism evidence="9 10">
    <name type="scientific">Huiozyma naganishii (strain ATCC MYA-139 / BCRC 22969 / CBS 8797 / KCTC 17520 / NBRC 10181 / NCYC 3082 / Yp74L-3)</name>
    <name type="common">Yeast</name>
    <name type="synonym">Kazachstania naganishii</name>
    <dbReference type="NCBI Taxonomy" id="1071383"/>
    <lineage>
        <taxon>Eukaryota</taxon>
        <taxon>Fungi</taxon>
        <taxon>Dikarya</taxon>
        <taxon>Ascomycota</taxon>
        <taxon>Saccharomycotina</taxon>
        <taxon>Saccharomycetes</taxon>
        <taxon>Saccharomycetales</taxon>
        <taxon>Saccharomycetaceae</taxon>
        <taxon>Huiozyma</taxon>
    </lineage>
</organism>
<dbReference type="GeneID" id="34525931"/>
<dbReference type="Pfam" id="PF07970">
    <property type="entry name" value="COPIIcoated_ERV"/>
    <property type="match status" value="1"/>
</dbReference>
<keyword evidence="6" id="KW-0256">Endoplasmic reticulum</keyword>
<evidence type="ECO:0000313" key="10">
    <source>
        <dbReference type="Proteomes" id="UP000006310"/>
    </source>
</evidence>
<dbReference type="STRING" id="1071383.J7RYJ7"/>
<keyword evidence="3 6" id="KW-0812">Transmembrane</keyword>
<dbReference type="KEGG" id="kng:KNAG_0D05030"/>
<dbReference type="OrthoDB" id="270930at2759"/>
<evidence type="ECO:0000256" key="6">
    <source>
        <dbReference type="RuleBase" id="RU369013"/>
    </source>
</evidence>
<dbReference type="GO" id="GO:0000139">
    <property type="term" value="C:Golgi membrane"/>
    <property type="evidence" value="ECO:0007669"/>
    <property type="project" value="UniProtKB-SubCell"/>
</dbReference>
<evidence type="ECO:0000259" key="8">
    <source>
        <dbReference type="Pfam" id="PF13850"/>
    </source>
</evidence>
<comment type="similarity">
    <text evidence="2 6">Belongs to the ERGIC family.</text>
</comment>
<feature type="transmembrane region" description="Helical" evidence="6">
    <location>
        <begin position="26"/>
        <end position="44"/>
    </location>
</feature>
<dbReference type="HOGENOM" id="CLU_034705_1_0_1"/>
<keyword evidence="6" id="KW-0333">Golgi apparatus</keyword>
<comment type="caution">
    <text evidence="6">Lacks conserved residue(s) required for the propagation of feature annotation.</text>
</comment>
<dbReference type="eggNOG" id="KOG2667">
    <property type="taxonomic scope" value="Eukaryota"/>
</dbReference>
<evidence type="ECO:0000256" key="1">
    <source>
        <dbReference type="ARBA" id="ARBA00004141"/>
    </source>
</evidence>
<proteinExistence type="inferred from homology"/>
<keyword evidence="4 6" id="KW-1133">Transmembrane helix</keyword>
<dbReference type="Proteomes" id="UP000006310">
    <property type="component" value="Chromosome 4"/>
</dbReference>
<reference evidence="9 10" key="1">
    <citation type="journal article" date="2011" name="Proc. Natl. Acad. Sci. U.S.A.">
        <title>Evolutionary erosion of yeast sex chromosomes by mating-type switching accidents.</title>
        <authorList>
            <person name="Gordon J.L."/>
            <person name="Armisen D."/>
            <person name="Proux-Wera E."/>
            <person name="Oheigeartaigh S.S."/>
            <person name="Byrne K.P."/>
            <person name="Wolfe K.H."/>
        </authorList>
    </citation>
    <scope>NUCLEOTIDE SEQUENCE [LARGE SCALE GENOMIC DNA]</scope>
    <source>
        <strain evidence="10">ATCC MYA-139 / BCRC 22969 / CBS 8797 / CCRC 22969 / KCTC 17520 / NBRC 10181 / NCYC 3082</strain>
    </source>
</reference>
<dbReference type="RefSeq" id="XP_022464488.1">
    <property type="nucleotide sequence ID" value="XM_022607943.1"/>
</dbReference>
<evidence type="ECO:0000256" key="2">
    <source>
        <dbReference type="ARBA" id="ARBA00005648"/>
    </source>
</evidence>
<keyword evidence="10" id="KW-1185">Reference proteome</keyword>
<accession>J7RYJ7</accession>
<dbReference type="PANTHER" id="PTHR10984:SF25">
    <property type="entry name" value="ENDOPLASMIC RETICULUM-GOLGI INTERMEDIATE COMPARTMENT PROTEIN 3"/>
    <property type="match status" value="1"/>
</dbReference>
<dbReference type="PANTHER" id="PTHR10984">
    <property type="entry name" value="ENDOPLASMIC RETICULUM-GOLGI INTERMEDIATE COMPARTMENT PROTEIN"/>
    <property type="match status" value="1"/>
</dbReference>
<evidence type="ECO:0000256" key="3">
    <source>
        <dbReference type="ARBA" id="ARBA00022692"/>
    </source>
</evidence>
<evidence type="ECO:0000259" key="7">
    <source>
        <dbReference type="Pfam" id="PF07970"/>
    </source>
</evidence>
<dbReference type="InterPro" id="IPR012936">
    <property type="entry name" value="Erv_C"/>
</dbReference>
<evidence type="ECO:0000313" key="9">
    <source>
        <dbReference type="EMBL" id="CCK70242.1"/>
    </source>
</evidence>
<dbReference type="EMBL" id="HE978317">
    <property type="protein sequence ID" value="CCK70242.1"/>
    <property type="molecule type" value="Genomic_DNA"/>
</dbReference>
<dbReference type="GO" id="GO:0006888">
    <property type="term" value="P:endoplasmic reticulum to Golgi vesicle-mediated transport"/>
    <property type="evidence" value="ECO:0007669"/>
    <property type="project" value="UniProtKB-UniRule"/>
</dbReference>
<protein>
    <recommendedName>
        <fullName evidence="6">Endoplasmic reticulum-Golgi intermediate compartment protein</fullName>
    </recommendedName>
</protein>
<dbReference type="InterPro" id="IPR039542">
    <property type="entry name" value="Erv_N"/>
</dbReference>
<feature type="domain" description="Endoplasmic reticulum vesicle transporter C-terminal" evidence="7">
    <location>
        <begin position="150"/>
        <end position="406"/>
    </location>
</feature>
<dbReference type="OMA" id="MHCIPTQ"/>
<dbReference type="GO" id="GO:0005789">
    <property type="term" value="C:endoplasmic reticulum membrane"/>
    <property type="evidence" value="ECO:0007669"/>
    <property type="project" value="UniProtKB-SubCell"/>
</dbReference>
<dbReference type="Pfam" id="PF13850">
    <property type="entry name" value="ERGIC_N"/>
    <property type="match status" value="1"/>
</dbReference>